<dbReference type="STRING" id="1150469.RSPPHO_02305"/>
<sequence length="112" mass="12771">MPQTPFFFCLFFVLSAARLEPFMKLMPCPLNGPRNISEFSYGGEVRERPAPGADPADVADYLFHKHNQPEVTREWWCHIPTSYWFIAERHLATDEIVRTYPPSGPAAQGDVS</sequence>
<dbReference type="Gene3D" id="3.30.2270.10">
    <property type="entry name" value="Folate-binding superfamily"/>
    <property type="match status" value="1"/>
</dbReference>
<dbReference type="InterPro" id="IPR038561">
    <property type="entry name" value="SoxD_sf"/>
</dbReference>
<accession>H6SLR6</accession>
<dbReference type="Pfam" id="PF04267">
    <property type="entry name" value="SoxD"/>
    <property type="match status" value="1"/>
</dbReference>
<evidence type="ECO:0000313" key="1">
    <source>
        <dbReference type="EMBL" id="CCG08931.1"/>
    </source>
</evidence>
<protein>
    <submittedName>
        <fullName evidence="1">Sarcosine oxidase, delta subunit</fullName>
    </submittedName>
</protein>
<dbReference type="Proteomes" id="UP000033220">
    <property type="component" value="Chromosome DSM 122"/>
</dbReference>
<name>H6SLR6_PARPM</name>
<dbReference type="HOGENOM" id="CLU_156359_2_0_5"/>
<dbReference type="EMBL" id="HE663493">
    <property type="protein sequence ID" value="CCG08931.1"/>
    <property type="molecule type" value="Genomic_DNA"/>
</dbReference>
<dbReference type="KEGG" id="rpm:RSPPHO_02305"/>
<dbReference type="GO" id="GO:0008115">
    <property type="term" value="F:sarcosine oxidase activity"/>
    <property type="evidence" value="ECO:0007669"/>
    <property type="project" value="InterPro"/>
</dbReference>
<organism evidence="1 2">
    <name type="scientific">Pararhodospirillum photometricum DSM 122</name>
    <dbReference type="NCBI Taxonomy" id="1150469"/>
    <lineage>
        <taxon>Bacteria</taxon>
        <taxon>Pseudomonadati</taxon>
        <taxon>Pseudomonadota</taxon>
        <taxon>Alphaproteobacteria</taxon>
        <taxon>Rhodospirillales</taxon>
        <taxon>Rhodospirillaceae</taxon>
        <taxon>Pararhodospirillum</taxon>
    </lineage>
</organism>
<dbReference type="PATRIC" id="fig|1150469.3.peg.2594"/>
<gene>
    <name evidence="1" type="ORF">RSPPHO_02305</name>
</gene>
<dbReference type="GO" id="GO:0046653">
    <property type="term" value="P:tetrahydrofolate metabolic process"/>
    <property type="evidence" value="ECO:0007669"/>
    <property type="project" value="InterPro"/>
</dbReference>
<evidence type="ECO:0000313" key="2">
    <source>
        <dbReference type="Proteomes" id="UP000033220"/>
    </source>
</evidence>
<dbReference type="InterPro" id="IPR006279">
    <property type="entry name" value="SoxD"/>
</dbReference>
<keyword evidence="2" id="KW-1185">Reference proteome</keyword>
<reference evidence="1 2" key="1">
    <citation type="submission" date="2012-02" db="EMBL/GenBank/DDBJ databases">
        <title>Shotgun genome sequence of Phaeospirillum photometricum DSM 122.</title>
        <authorList>
            <person name="Duquesne K."/>
            <person name="Sturgis J."/>
        </authorList>
    </citation>
    <scope>NUCLEOTIDE SEQUENCE [LARGE SCALE GENOMIC DNA]</scope>
    <source>
        <strain evidence="2">DSM122</strain>
    </source>
</reference>
<dbReference type="eggNOG" id="COG4311">
    <property type="taxonomic scope" value="Bacteria"/>
</dbReference>
<proteinExistence type="predicted"/>
<dbReference type="AlphaFoldDB" id="H6SLR6"/>